<dbReference type="InterPro" id="IPR009057">
    <property type="entry name" value="Homeodomain-like_sf"/>
</dbReference>
<dbReference type="SMART" id="SM00240">
    <property type="entry name" value="FHA"/>
    <property type="match status" value="1"/>
</dbReference>
<dbReference type="InterPro" id="IPR003593">
    <property type="entry name" value="AAA+_ATPase"/>
</dbReference>
<evidence type="ECO:0000313" key="7">
    <source>
        <dbReference type="Proteomes" id="UP000075635"/>
    </source>
</evidence>
<feature type="domain" description="FHA" evidence="4">
    <location>
        <begin position="52"/>
        <end position="114"/>
    </location>
</feature>
<dbReference type="Gene3D" id="1.10.10.60">
    <property type="entry name" value="Homeodomain-like"/>
    <property type="match status" value="1"/>
</dbReference>
<sequence>MSAARDEPTTLVRTQRRAGSRAEPRPFLFLVLQCQRPLDPPARLPLDGIDEVRFGRGPVRSIDRRSEGERALLDVRLEDGWVSSRHARITRDGGRLRLEDLGSTNGTFVNGVARKSAPLAEGDLIELGHTFFLFREVAAPDEDPGDAAPGPGQPLGLATFSPALADRFAALRAVAPANIPVVLQGESGTGKEVIARALHALSGRPGPFVAINCGALPDSLIESELFGHRKGAFSGAAEDRPGLVRAADKGTLFLDEIGDLPATSQTAFLRVLQESEVVAVGATRPVKVDLRVVVATHRDLPAMVEGGAFRGDLFARLSGFVLELPPLRKRREDLGLLIAALLRRAAPDRAADIAMSCEAARALLLREWRLNVRELEKCLATAIVLAGSGRVELDHLPPPAGMTRTPTELPRLDAQPGGPQRPAAPAAEDQERREEERREALIRLFREHRGNVSAVARAMGKGRTQIHRWIARYGIEPADYREREGG</sequence>
<dbReference type="EMBL" id="JEMB01003146">
    <property type="protein sequence ID" value="KYF75187.1"/>
    <property type="molecule type" value="Genomic_DNA"/>
</dbReference>
<dbReference type="InterPro" id="IPR008984">
    <property type="entry name" value="SMAD_FHA_dom_sf"/>
</dbReference>
<dbReference type="Pfam" id="PF25601">
    <property type="entry name" value="AAA_lid_14"/>
    <property type="match status" value="1"/>
</dbReference>
<dbReference type="InterPro" id="IPR025662">
    <property type="entry name" value="Sigma_54_int_dom_ATP-bd_1"/>
</dbReference>
<feature type="compositionally biased region" description="Low complexity" evidence="3">
    <location>
        <begin position="414"/>
        <end position="427"/>
    </location>
</feature>
<dbReference type="Gene3D" id="1.10.8.60">
    <property type="match status" value="1"/>
</dbReference>
<dbReference type="CDD" id="cd00009">
    <property type="entry name" value="AAA"/>
    <property type="match status" value="1"/>
</dbReference>
<dbReference type="SMART" id="SM00382">
    <property type="entry name" value="AAA"/>
    <property type="match status" value="1"/>
</dbReference>
<dbReference type="Gene3D" id="3.40.50.300">
    <property type="entry name" value="P-loop containing nucleotide triphosphate hydrolases"/>
    <property type="match status" value="1"/>
</dbReference>
<dbReference type="FunFam" id="3.40.50.300:FF:000006">
    <property type="entry name" value="DNA-binding transcriptional regulator NtrC"/>
    <property type="match status" value="1"/>
</dbReference>
<evidence type="ECO:0000256" key="2">
    <source>
        <dbReference type="ARBA" id="ARBA00022840"/>
    </source>
</evidence>
<dbReference type="CDD" id="cd00060">
    <property type="entry name" value="FHA"/>
    <property type="match status" value="1"/>
</dbReference>
<organism evidence="6 7">
    <name type="scientific">Sorangium cellulosum</name>
    <name type="common">Polyangium cellulosum</name>
    <dbReference type="NCBI Taxonomy" id="56"/>
    <lineage>
        <taxon>Bacteria</taxon>
        <taxon>Pseudomonadati</taxon>
        <taxon>Myxococcota</taxon>
        <taxon>Polyangia</taxon>
        <taxon>Polyangiales</taxon>
        <taxon>Polyangiaceae</taxon>
        <taxon>Sorangium</taxon>
    </lineage>
</organism>
<dbReference type="InterPro" id="IPR027417">
    <property type="entry name" value="P-loop_NTPase"/>
</dbReference>
<keyword evidence="2" id="KW-0067">ATP-binding</keyword>
<feature type="domain" description="Sigma-54 factor interaction" evidence="5">
    <location>
        <begin position="157"/>
        <end position="384"/>
    </location>
</feature>
<dbReference type="PROSITE" id="PS00675">
    <property type="entry name" value="SIGMA54_INTERACT_1"/>
    <property type="match status" value="1"/>
</dbReference>
<evidence type="ECO:0000256" key="3">
    <source>
        <dbReference type="SAM" id="MobiDB-lite"/>
    </source>
</evidence>
<dbReference type="InterPro" id="IPR058031">
    <property type="entry name" value="AAA_lid_NorR"/>
</dbReference>
<evidence type="ECO:0000256" key="1">
    <source>
        <dbReference type="ARBA" id="ARBA00022741"/>
    </source>
</evidence>
<dbReference type="Gene3D" id="2.60.200.20">
    <property type="match status" value="1"/>
</dbReference>
<dbReference type="GO" id="GO:0005524">
    <property type="term" value="F:ATP binding"/>
    <property type="evidence" value="ECO:0007669"/>
    <property type="project" value="UniProtKB-KW"/>
</dbReference>
<dbReference type="SUPFAM" id="SSF46689">
    <property type="entry name" value="Homeodomain-like"/>
    <property type="match status" value="1"/>
</dbReference>
<gene>
    <name evidence="6" type="ORF">BE17_53055</name>
</gene>
<dbReference type="SUPFAM" id="SSF49879">
    <property type="entry name" value="SMAD/FHA domain"/>
    <property type="match status" value="1"/>
</dbReference>
<comment type="caution">
    <text evidence="6">The sequence shown here is derived from an EMBL/GenBank/DDBJ whole genome shotgun (WGS) entry which is preliminary data.</text>
</comment>
<dbReference type="GO" id="GO:0006355">
    <property type="term" value="P:regulation of DNA-templated transcription"/>
    <property type="evidence" value="ECO:0007669"/>
    <property type="project" value="InterPro"/>
</dbReference>
<dbReference type="AlphaFoldDB" id="A0A150R4K2"/>
<dbReference type="InterPro" id="IPR000253">
    <property type="entry name" value="FHA_dom"/>
</dbReference>
<name>A0A150R4K2_SORCE</name>
<dbReference type="Pfam" id="PF00498">
    <property type="entry name" value="FHA"/>
    <property type="match status" value="1"/>
</dbReference>
<dbReference type="InterPro" id="IPR025943">
    <property type="entry name" value="Sigma_54_int_dom_ATP-bd_2"/>
</dbReference>
<dbReference type="PROSITE" id="PS00676">
    <property type="entry name" value="SIGMA54_INTERACT_2"/>
    <property type="match status" value="1"/>
</dbReference>
<dbReference type="Proteomes" id="UP000075635">
    <property type="component" value="Unassembled WGS sequence"/>
</dbReference>
<dbReference type="PANTHER" id="PTHR32071">
    <property type="entry name" value="TRANSCRIPTIONAL REGULATORY PROTEIN"/>
    <property type="match status" value="1"/>
</dbReference>
<dbReference type="InterPro" id="IPR002078">
    <property type="entry name" value="Sigma_54_int"/>
</dbReference>
<evidence type="ECO:0000259" key="4">
    <source>
        <dbReference type="PROSITE" id="PS50006"/>
    </source>
</evidence>
<feature type="region of interest" description="Disordered" evidence="3">
    <location>
        <begin position="395"/>
        <end position="436"/>
    </location>
</feature>
<dbReference type="PROSITE" id="PS50045">
    <property type="entry name" value="SIGMA54_INTERACT_4"/>
    <property type="match status" value="1"/>
</dbReference>
<evidence type="ECO:0000259" key="5">
    <source>
        <dbReference type="PROSITE" id="PS50045"/>
    </source>
</evidence>
<dbReference type="SUPFAM" id="SSF52540">
    <property type="entry name" value="P-loop containing nucleoside triphosphate hydrolases"/>
    <property type="match status" value="1"/>
</dbReference>
<accession>A0A150R4K2</accession>
<dbReference type="PROSITE" id="PS50006">
    <property type="entry name" value="FHA_DOMAIN"/>
    <property type="match status" value="1"/>
</dbReference>
<evidence type="ECO:0000313" key="6">
    <source>
        <dbReference type="EMBL" id="KYF75187.1"/>
    </source>
</evidence>
<dbReference type="Pfam" id="PF00158">
    <property type="entry name" value="Sigma54_activat"/>
    <property type="match status" value="1"/>
</dbReference>
<protein>
    <submittedName>
        <fullName evidence="6">Fis family transcriptional regulator</fullName>
    </submittedName>
</protein>
<keyword evidence="1" id="KW-0547">Nucleotide-binding</keyword>
<dbReference type="PANTHER" id="PTHR32071:SF77">
    <property type="entry name" value="TRANSCRIPTIONAL REGULATORY PROTEIN"/>
    <property type="match status" value="1"/>
</dbReference>
<proteinExistence type="predicted"/>
<reference evidence="6 7" key="1">
    <citation type="submission" date="2014-02" db="EMBL/GenBank/DDBJ databases">
        <title>The small core and large imbalanced accessory genome model reveals a collaborative survival strategy of Sorangium cellulosum strains in nature.</title>
        <authorList>
            <person name="Han K."/>
            <person name="Peng R."/>
            <person name="Blom J."/>
            <person name="Li Y.-Z."/>
        </authorList>
    </citation>
    <scope>NUCLEOTIDE SEQUENCE [LARGE SCALE GENOMIC DNA]</scope>
    <source>
        <strain evidence="6 7">So0011-07</strain>
    </source>
</reference>